<dbReference type="AlphaFoldDB" id="A0A078AXS8"/>
<name>A0A078AXS8_STYLE</name>
<evidence type="ECO:0000256" key="1">
    <source>
        <dbReference type="SAM" id="MobiDB-lite"/>
    </source>
</evidence>
<sequence length="841" mass="97040">MGCCVQRGKLDNIGELDIYNLNSVPTFENVLDIYQSLNLPDVNQEYLKHKKEMMILMIINLLRVKPKIFLNQMENMRIKLDNRSGSKPRTMMFFSSDVDACINLLQAVEPTHPLEINEELCIMCQEQFSSKLRFKQSNQDSKKSMNASASDADQNSSNVSRIANSLAQKKKTLMSSAFSFKGIKEMVVDFVCREDLVITTLREFFEVFIQSIKKMTNNLDFIDSLESMIIFNHFIEVSRQHTQDSRMSFNFIQPTPQNSAQQSQFKNKLAPLRDNSFQKRLTLPKTTLSTNADMTIIQKSVQNTQNQQTSPHQQMSIALQRKETSLFANGALGNNNNTVNVGNKRKYQKSDKVKQREEAERLALERIQIQNQFLGSKAFLKLPTKSPIILEYEIRAFDGKFNETKEQALKKFEDEHGFKPIPMKSHTPGTINQALTNYFQAELADLQKSSDNILLDVQDDDSKLSNDIGEEKKELNQDLNMQGQNNQSSKLLNSEETSLMNSSYADFHDVFKQIKKRQDQFKKAKEQKLLSKNQSQHEKSLDYLQNAQVLPQSVKNQSLLSNNNGEKSVFQKNRFSRVSSQTPQKNLLINRLAYKLLSQQKQRPTSLGSDFQGSQIHHNNSSMLFSQSNNMQQSTNVSKRFDKDLSEIVKQCVQNVQSSRYLNKANQVSSLARVFHQEFEMKDPLILGDGIQKTTLTQNSSFDHVEKEESHKNLDMKQITNEKTKQLIRQDSRFRQIFSGQPYEPVKFPKRKKKQEENKDNNIDDLVKIQTGTGVLGGMQIQFNTKKGPLLYSDDSMKKLAYNDSLRYDTYNDLIKDFKNISSKSVFLLNSKYKYRQYIEY</sequence>
<evidence type="ECO:0000313" key="2">
    <source>
        <dbReference type="EMBL" id="CDW87255.1"/>
    </source>
</evidence>
<keyword evidence="3" id="KW-1185">Reference proteome</keyword>
<dbReference type="InParanoid" id="A0A078AXS8"/>
<dbReference type="EMBL" id="CCKQ01015441">
    <property type="protein sequence ID" value="CDW87255.1"/>
    <property type="molecule type" value="Genomic_DNA"/>
</dbReference>
<evidence type="ECO:0000313" key="3">
    <source>
        <dbReference type="Proteomes" id="UP000039865"/>
    </source>
</evidence>
<organism evidence="2 3">
    <name type="scientific">Stylonychia lemnae</name>
    <name type="common">Ciliate</name>
    <dbReference type="NCBI Taxonomy" id="5949"/>
    <lineage>
        <taxon>Eukaryota</taxon>
        <taxon>Sar</taxon>
        <taxon>Alveolata</taxon>
        <taxon>Ciliophora</taxon>
        <taxon>Intramacronucleata</taxon>
        <taxon>Spirotrichea</taxon>
        <taxon>Stichotrichia</taxon>
        <taxon>Sporadotrichida</taxon>
        <taxon>Oxytrichidae</taxon>
        <taxon>Stylonychinae</taxon>
        <taxon>Stylonychia</taxon>
    </lineage>
</organism>
<protein>
    <submittedName>
        <fullName evidence="2">Uncharacterized protein</fullName>
    </submittedName>
</protein>
<dbReference type="Proteomes" id="UP000039865">
    <property type="component" value="Unassembled WGS sequence"/>
</dbReference>
<accession>A0A078AXS8</accession>
<proteinExistence type="predicted"/>
<feature type="region of interest" description="Disordered" evidence="1">
    <location>
        <begin position="330"/>
        <end position="354"/>
    </location>
</feature>
<gene>
    <name evidence="2" type="primary">Contig974.g1067</name>
    <name evidence="2" type="ORF">STYLEM_16358</name>
</gene>
<feature type="compositionally biased region" description="Low complexity" evidence="1">
    <location>
        <begin position="330"/>
        <end position="342"/>
    </location>
</feature>
<reference evidence="2 3" key="1">
    <citation type="submission" date="2014-06" db="EMBL/GenBank/DDBJ databases">
        <authorList>
            <person name="Swart Estienne"/>
        </authorList>
    </citation>
    <scope>NUCLEOTIDE SEQUENCE [LARGE SCALE GENOMIC DNA]</scope>
    <source>
        <strain evidence="2 3">130c</strain>
    </source>
</reference>